<evidence type="ECO:0000313" key="7">
    <source>
        <dbReference type="EMBL" id="WAR23001.1"/>
    </source>
</evidence>
<accession>A0ABY7FQJ6</accession>
<dbReference type="Proteomes" id="UP001164746">
    <property type="component" value="Chromosome 13"/>
</dbReference>
<reference evidence="7" key="1">
    <citation type="submission" date="2022-11" db="EMBL/GenBank/DDBJ databases">
        <title>Centuries of genome instability and evolution in soft-shell clam transmissible cancer (bioRxiv).</title>
        <authorList>
            <person name="Hart S.F.M."/>
            <person name="Yonemitsu M.A."/>
            <person name="Giersch R.M."/>
            <person name="Beal B.F."/>
            <person name="Arriagada G."/>
            <person name="Davis B.W."/>
            <person name="Ostrander E.A."/>
            <person name="Goff S.P."/>
            <person name="Metzger M.J."/>
        </authorList>
    </citation>
    <scope>NUCLEOTIDE SEQUENCE</scope>
    <source>
        <strain evidence="7">MELC-2E11</strain>
        <tissue evidence="7">Siphon/mantle</tissue>
    </source>
</reference>
<dbReference type="InterPro" id="IPR031964">
    <property type="entry name" value="CARD_dom"/>
</dbReference>
<dbReference type="SUPFAM" id="SSF47986">
    <property type="entry name" value="DEATH domain"/>
    <property type="match status" value="1"/>
</dbReference>
<keyword evidence="5" id="KW-0391">Immunity</keyword>
<sequence>MERRICEFRPEIVQCIKTERVLQHLVPSFITQELTTFLVADRVISDVDQEEIIAEQQNHGCIAATVVLLDRIKTHLNPDEWYQRFLLALYKNGQSSLVKDVDPDFYWKHQTEETIERTVPCDKGSVNTERAAGEMPEDAESNIAKRIIDYWSEIVEIVDIDDLNQYLNPDLLDEVDGTRIRGIEPEHTGEALSKLLHKVIGGKVCRTFLCVLVNAGYPFLASFLKSDSDNSLKTSTYLRNLIQIFSSRVQNQLDVNHVLSDLVAESVISQTDNEKIKSVLDLRGNTAAAMELLDRIHKRLEPCSWYSTFLQILVRRGHAHIVKIIEPDYLENQTNFREELRKIAESNLQEDLAFSFDSPSDKTSLVKAIKKRIHNLELSKEEALISIDKWFLKLQASCEETKREVSSLASSEHESLQRVLIDVQGVPSQDDQFGTFRDRCYEQIGTLPKAILFENSSDLILFGGFGTVSLVENRMRENERLPIIDNRISREKKLSNEISRLKLSYSPSSSSSFLKVKGNQVRKTGMAFHEASSSKSNSSQGVFGRFQLLKSIESNTLLSLSFTDAVIDANGHIVAFCTTLSSFFRIGFVQNQLVFRDVIQYEHNCEQLCLLDKNVIGAMTSKNKPLVTIGGSCVELVLKWECVSPKQTIAAAKDKMLVLCSGKHIHVYKLSEFKQDEVNLGGIPISKDWNPSSAVLNTEESQIIVAENGIFCFDLLNGVMLWQWSEKRQPLMNHRIFRKISFFDKFVVIAHSSTKGIGFSRLDIDEKHVELLAENVCNFRANVFFENCKNGKLKAYLITKGEIKIMYLNRSQTDLADKYKSMHTANENTHSDDGYVLMPVCLDGSESSAYIFP</sequence>
<keyword evidence="3" id="KW-0399">Innate immunity</keyword>
<evidence type="ECO:0000259" key="6">
    <source>
        <dbReference type="Pfam" id="PF16739"/>
    </source>
</evidence>
<keyword evidence="1" id="KW-1017">Isopeptide bond</keyword>
<evidence type="ECO:0000256" key="1">
    <source>
        <dbReference type="ARBA" id="ARBA00022499"/>
    </source>
</evidence>
<organism evidence="7 8">
    <name type="scientific">Mya arenaria</name>
    <name type="common">Soft-shell clam</name>
    <dbReference type="NCBI Taxonomy" id="6604"/>
    <lineage>
        <taxon>Eukaryota</taxon>
        <taxon>Metazoa</taxon>
        <taxon>Spiralia</taxon>
        <taxon>Lophotrochozoa</taxon>
        <taxon>Mollusca</taxon>
        <taxon>Bivalvia</taxon>
        <taxon>Autobranchia</taxon>
        <taxon>Heteroconchia</taxon>
        <taxon>Euheterodonta</taxon>
        <taxon>Imparidentia</taxon>
        <taxon>Neoheterodontei</taxon>
        <taxon>Myida</taxon>
        <taxon>Myoidea</taxon>
        <taxon>Myidae</taxon>
        <taxon>Mya</taxon>
    </lineage>
</organism>
<dbReference type="EMBL" id="CP111024">
    <property type="protein sequence ID" value="WAR23001.1"/>
    <property type="molecule type" value="Genomic_DNA"/>
</dbReference>
<evidence type="ECO:0000256" key="5">
    <source>
        <dbReference type="ARBA" id="ARBA00022859"/>
    </source>
</evidence>
<gene>
    <name evidence="7" type="ORF">MAR_036670</name>
</gene>
<keyword evidence="2" id="KW-0597">Phosphoprotein</keyword>
<evidence type="ECO:0000256" key="2">
    <source>
        <dbReference type="ARBA" id="ARBA00022553"/>
    </source>
</evidence>
<dbReference type="InterPro" id="IPR011029">
    <property type="entry name" value="DEATH-like_dom_sf"/>
</dbReference>
<proteinExistence type="predicted"/>
<evidence type="ECO:0000256" key="3">
    <source>
        <dbReference type="ARBA" id="ARBA00022588"/>
    </source>
</evidence>
<dbReference type="Gene3D" id="1.10.533.10">
    <property type="entry name" value="Death Domain, Fas"/>
    <property type="match status" value="2"/>
</dbReference>
<keyword evidence="8" id="KW-1185">Reference proteome</keyword>
<feature type="domain" description="Caspase recruitment" evidence="6">
    <location>
        <begin position="238"/>
        <end position="327"/>
    </location>
</feature>
<name>A0ABY7FQJ6_MYAAR</name>
<evidence type="ECO:0000256" key="4">
    <source>
        <dbReference type="ARBA" id="ARBA00022843"/>
    </source>
</evidence>
<keyword evidence="4" id="KW-0832">Ubl conjugation</keyword>
<evidence type="ECO:0000313" key="8">
    <source>
        <dbReference type="Proteomes" id="UP001164746"/>
    </source>
</evidence>
<protein>
    <recommendedName>
        <fullName evidence="6">Caspase recruitment domain-containing protein</fullName>
    </recommendedName>
</protein>
<dbReference type="Pfam" id="PF16739">
    <property type="entry name" value="CARD_2"/>
    <property type="match status" value="2"/>
</dbReference>
<feature type="domain" description="Caspase recruitment" evidence="6">
    <location>
        <begin position="3"/>
        <end position="102"/>
    </location>
</feature>